<dbReference type="InterPro" id="IPR036909">
    <property type="entry name" value="Cyt_c-like_dom_sf"/>
</dbReference>
<evidence type="ECO:0000256" key="1">
    <source>
        <dbReference type="ARBA" id="ARBA00022448"/>
    </source>
</evidence>
<accession>A0A1M4XW43</accession>
<keyword evidence="11" id="KW-1185">Reference proteome</keyword>
<sequence length="144" mass="15157">MKKVLVTLSLITLLVACGSNEAEKGATQESATTAETAAPQGEAAQTTGTEPAVVDLSSNPDYQAGLALEAKSDCATCHKLDDKLVGPAFREIAAKYTEKDVDMLADKVINGGAGNWGQVPMTPHPQLSKDDAKTIVKYILLLKK</sequence>
<keyword evidence="3 6" id="KW-0479">Metal-binding</keyword>
<reference evidence="10 11" key="1">
    <citation type="submission" date="2016-11" db="EMBL/GenBank/DDBJ databases">
        <authorList>
            <person name="Jaros S."/>
            <person name="Januszkiewicz K."/>
            <person name="Wedrychowicz H."/>
        </authorList>
    </citation>
    <scope>NUCLEOTIDE SEQUENCE [LARGE SCALE GENOMIC DNA]</scope>
    <source>
        <strain evidence="10 11">DSM 26897</strain>
    </source>
</reference>
<gene>
    <name evidence="10" type="ORF">SAMN05444008_10461</name>
</gene>
<protein>
    <submittedName>
        <fullName evidence="10">Cytochrome c</fullName>
    </submittedName>
</protein>
<feature type="signal peptide" evidence="8">
    <location>
        <begin position="1"/>
        <end position="21"/>
    </location>
</feature>
<dbReference type="GO" id="GO:0005506">
    <property type="term" value="F:iron ion binding"/>
    <property type="evidence" value="ECO:0007669"/>
    <property type="project" value="InterPro"/>
</dbReference>
<evidence type="ECO:0000313" key="10">
    <source>
        <dbReference type="EMBL" id="SHE97638.1"/>
    </source>
</evidence>
<dbReference type="EMBL" id="FQUO01000004">
    <property type="protein sequence ID" value="SHE97638.1"/>
    <property type="molecule type" value="Genomic_DNA"/>
</dbReference>
<evidence type="ECO:0000256" key="5">
    <source>
        <dbReference type="ARBA" id="ARBA00023004"/>
    </source>
</evidence>
<dbReference type="InterPro" id="IPR009056">
    <property type="entry name" value="Cyt_c-like_dom"/>
</dbReference>
<keyword evidence="1" id="KW-0813">Transport</keyword>
<dbReference type="STRING" id="1302690.BUE76_14485"/>
<feature type="region of interest" description="Disordered" evidence="7">
    <location>
        <begin position="24"/>
        <end position="58"/>
    </location>
</feature>
<evidence type="ECO:0000256" key="4">
    <source>
        <dbReference type="ARBA" id="ARBA00022982"/>
    </source>
</evidence>
<dbReference type="PROSITE" id="PS51257">
    <property type="entry name" value="PROKAR_LIPOPROTEIN"/>
    <property type="match status" value="1"/>
</dbReference>
<proteinExistence type="predicted"/>
<dbReference type="PRINTS" id="PR00606">
    <property type="entry name" value="CYTCHROMECID"/>
</dbReference>
<keyword evidence="2 6" id="KW-0349">Heme</keyword>
<dbReference type="OrthoDB" id="9814063at2"/>
<comment type="PTM">
    <text evidence="6">Binds 1 heme c group covalently per subunit.</text>
</comment>
<keyword evidence="4" id="KW-0249">Electron transport</keyword>
<evidence type="ECO:0000256" key="6">
    <source>
        <dbReference type="PIRSR" id="PIRSR602324-1"/>
    </source>
</evidence>
<dbReference type="PROSITE" id="PS51007">
    <property type="entry name" value="CYTC"/>
    <property type="match status" value="1"/>
</dbReference>
<feature type="compositionally biased region" description="Low complexity" evidence="7">
    <location>
        <begin position="27"/>
        <end position="38"/>
    </location>
</feature>
<dbReference type="RefSeq" id="WP_073041129.1">
    <property type="nucleotide sequence ID" value="NZ_FQUO01000004.1"/>
</dbReference>
<keyword evidence="5 6" id="KW-0408">Iron</keyword>
<dbReference type="GO" id="GO:0020037">
    <property type="term" value="F:heme binding"/>
    <property type="evidence" value="ECO:0007669"/>
    <property type="project" value="InterPro"/>
</dbReference>
<dbReference type="Pfam" id="PF00034">
    <property type="entry name" value="Cytochrom_C"/>
    <property type="match status" value="1"/>
</dbReference>
<dbReference type="InterPro" id="IPR002324">
    <property type="entry name" value="Cyt_c_ID"/>
</dbReference>
<name>A0A1M4XW43_9BACT</name>
<evidence type="ECO:0000256" key="8">
    <source>
        <dbReference type="SAM" id="SignalP"/>
    </source>
</evidence>
<feature type="binding site" description="covalent" evidence="6">
    <location>
        <position position="78"/>
    </location>
    <ligand>
        <name>heme c</name>
        <dbReference type="ChEBI" id="CHEBI:61717"/>
    </ligand>
</feature>
<evidence type="ECO:0000313" key="11">
    <source>
        <dbReference type="Proteomes" id="UP000184368"/>
    </source>
</evidence>
<evidence type="ECO:0000256" key="3">
    <source>
        <dbReference type="ARBA" id="ARBA00022723"/>
    </source>
</evidence>
<feature type="domain" description="Cytochrome c" evidence="9">
    <location>
        <begin position="60"/>
        <end position="143"/>
    </location>
</feature>
<evidence type="ECO:0000256" key="7">
    <source>
        <dbReference type="SAM" id="MobiDB-lite"/>
    </source>
</evidence>
<dbReference type="Gene3D" id="1.10.760.10">
    <property type="entry name" value="Cytochrome c-like domain"/>
    <property type="match status" value="1"/>
</dbReference>
<dbReference type="SUPFAM" id="SSF46626">
    <property type="entry name" value="Cytochrome c"/>
    <property type="match status" value="1"/>
</dbReference>
<feature type="binding site" description="covalent" evidence="6">
    <location>
        <position position="74"/>
    </location>
    <ligand>
        <name>heme c</name>
        <dbReference type="ChEBI" id="CHEBI:61717"/>
    </ligand>
</feature>
<evidence type="ECO:0000259" key="9">
    <source>
        <dbReference type="PROSITE" id="PS51007"/>
    </source>
</evidence>
<organism evidence="10 11">
    <name type="scientific">Cnuella takakiae</name>
    <dbReference type="NCBI Taxonomy" id="1302690"/>
    <lineage>
        <taxon>Bacteria</taxon>
        <taxon>Pseudomonadati</taxon>
        <taxon>Bacteroidota</taxon>
        <taxon>Chitinophagia</taxon>
        <taxon>Chitinophagales</taxon>
        <taxon>Chitinophagaceae</taxon>
        <taxon>Cnuella</taxon>
    </lineage>
</organism>
<keyword evidence="8" id="KW-0732">Signal</keyword>
<feature type="binding site" description="covalent" evidence="6">
    <location>
        <position position="121"/>
    </location>
    <ligand>
        <name>heme c</name>
        <dbReference type="ChEBI" id="CHEBI:61717"/>
    </ligand>
</feature>
<dbReference type="GO" id="GO:0009055">
    <property type="term" value="F:electron transfer activity"/>
    <property type="evidence" value="ECO:0007669"/>
    <property type="project" value="InterPro"/>
</dbReference>
<feature type="chain" id="PRO_5013222937" evidence="8">
    <location>
        <begin position="22"/>
        <end position="144"/>
    </location>
</feature>
<evidence type="ECO:0000256" key="2">
    <source>
        <dbReference type="ARBA" id="ARBA00022617"/>
    </source>
</evidence>
<dbReference type="Proteomes" id="UP000184368">
    <property type="component" value="Unassembled WGS sequence"/>
</dbReference>
<dbReference type="AlphaFoldDB" id="A0A1M4XW43"/>